<evidence type="ECO:0000313" key="1">
    <source>
        <dbReference type="EMBL" id="KZN46554.1"/>
    </source>
</evidence>
<reference evidence="1 2" key="1">
    <citation type="submission" date="2013-07" db="EMBL/GenBank/DDBJ databases">
        <title>Comparative Genomic and Metabolomic Analysis of Twelve Strains of Pseudoalteromonas luteoviolacea.</title>
        <authorList>
            <person name="Vynne N.G."/>
            <person name="Mansson M."/>
            <person name="Gram L."/>
        </authorList>
    </citation>
    <scope>NUCLEOTIDE SEQUENCE [LARGE SCALE GENOMIC DNA]</scope>
    <source>
        <strain evidence="1 2">H33</strain>
    </source>
</reference>
<comment type="caution">
    <text evidence="1">The sequence shown here is derived from an EMBL/GenBank/DDBJ whole genome shotgun (WGS) entry which is preliminary data.</text>
</comment>
<proteinExistence type="predicted"/>
<evidence type="ECO:0000313" key="2">
    <source>
        <dbReference type="Proteomes" id="UP000076503"/>
    </source>
</evidence>
<accession>A0A167BHQ1</accession>
<dbReference type="AlphaFoldDB" id="A0A167BHQ1"/>
<dbReference type="InterPro" id="IPR021732">
    <property type="entry name" value="DUF3301"/>
</dbReference>
<sequence>MITLWIFILIFSSCSFFWFSRKIAEAAREHATQQSEKLNVQLLSVACQKRRLGVLKNGQLGIKSEFLFEFSSDRDNAYKATLYLENQTLVKVDVPPHRIIES</sequence>
<gene>
    <name evidence="1" type="ORF">N476_24245</name>
</gene>
<dbReference type="RefSeq" id="WP_063363535.1">
    <property type="nucleotide sequence ID" value="NZ_AUXZ01000116.1"/>
</dbReference>
<dbReference type="PATRIC" id="fig|1365251.3.peg.4338"/>
<dbReference type="Proteomes" id="UP000076503">
    <property type="component" value="Unassembled WGS sequence"/>
</dbReference>
<dbReference type="EMBL" id="AUXZ01000116">
    <property type="protein sequence ID" value="KZN46554.1"/>
    <property type="molecule type" value="Genomic_DNA"/>
</dbReference>
<name>A0A167BHQ1_9GAMM</name>
<dbReference type="OrthoDB" id="5959530at2"/>
<evidence type="ECO:0008006" key="3">
    <source>
        <dbReference type="Google" id="ProtNLM"/>
    </source>
</evidence>
<dbReference type="Pfam" id="PF11743">
    <property type="entry name" value="DUF3301"/>
    <property type="match status" value="1"/>
</dbReference>
<organism evidence="1 2">
    <name type="scientific">Pseudoalteromonas luteoviolacea H33</name>
    <dbReference type="NCBI Taxonomy" id="1365251"/>
    <lineage>
        <taxon>Bacteria</taxon>
        <taxon>Pseudomonadati</taxon>
        <taxon>Pseudomonadota</taxon>
        <taxon>Gammaproteobacteria</taxon>
        <taxon>Alteromonadales</taxon>
        <taxon>Pseudoalteromonadaceae</taxon>
        <taxon>Pseudoalteromonas</taxon>
    </lineage>
</organism>
<protein>
    <recommendedName>
        <fullName evidence="3">DUF3301 domain-containing protein</fullName>
    </recommendedName>
</protein>